<keyword evidence="3" id="KW-0472">Membrane</keyword>
<dbReference type="PANTHER" id="PTHR43083">
    <property type="entry name" value="MANNAN POLYMERASE II"/>
    <property type="match status" value="1"/>
</dbReference>
<dbReference type="Pfam" id="PF03452">
    <property type="entry name" value="Anp1"/>
    <property type="match status" value="1"/>
</dbReference>
<comment type="caution">
    <text evidence="4">The sequence shown here is derived from an EMBL/GenBank/DDBJ whole genome shotgun (WGS) entry which is preliminary data.</text>
</comment>
<dbReference type="EMBL" id="BTFZ01000001">
    <property type="protein sequence ID" value="GMM33514.1"/>
    <property type="molecule type" value="Genomic_DNA"/>
</dbReference>
<dbReference type="PANTHER" id="PTHR43083:SF6">
    <property type="entry name" value="MANNAN POLYMERASE COMPLEXES SUBUNIT MNN9"/>
    <property type="match status" value="1"/>
</dbReference>
<dbReference type="GeneID" id="90071493"/>
<keyword evidence="3" id="KW-1133">Transmembrane helix</keyword>
<comment type="similarity">
    <text evidence="1">Belongs to the ANP1/MMN9/VAN1 family.</text>
</comment>
<dbReference type="InterPro" id="IPR029044">
    <property type="entry name" value="Nucleotide-diphossugar_trans"/>
</dbReference>
<proteinExistence type="inferred from homology"/>
<gene>
    <name evidence="4" type="ORF">DASC09_008390</name>
</gene>
<dbReference type="AlphaFoldDB" id="A0AAV5QFS5"/>
<feature type="transmembrane region" description="Helical" evidence="3">
    <location>
        <begin position="26"/>
        <end position="45"/>
    </location>
</feature>
<keyword evidence="3" id="KW-0812">Transmembrane</keyword>
<dbReference type="RefSeq" id="XP_064850514.1">
    <property type="nucleotide sequence ID" value="XM_064994442.1"/>
</dbReference>
<dbReference type="InterPro" id="IPR052086">
    <property type="entry name" value="Mannan_Polymerase_Subunit"/>
</dbReference>
<evidence type="ECO:0000256" key="2">
    <source>
        <dbReference type="SAM" id="Coils"/>
    </source>
</evidence>
<evidence type="ECO:0000256" key="3">
    <source>
        <dbReference type="SAM" id="Phobius"/>
    </source>
</evidence>
<dbReference type="GO" id="GO:0006487">
    <property type="term" value="P:protein N-linked glycosylation"/>
    <property type="evidence" value="ECO:0007669"/>
    <property type="project" value="TreeGrafter"/>
</dbReference>
<dbReference type="GO" id="GO:0000032">
    <property type="term" value="P:cell wall mannoprotein biosynthetic process"/>
    <property type="evidence" value="ECO:0007669"/>
    <property type="project" value="TreeGrafter"/>
</dbReference>
<protein>
    <submittedName>
        <fullName evidence="4">Uncharacterized protein</fullName>
    </submittedName>
</protein>
<sequence>MATVRISGHQTNMWQPRKHGRKLRTYLAFVGVILLVIFINFYQILGNSVHIANHALANWDHEVLNDNLRRFSQFCQNNNYQFIGSSAKDLVGDSSGSIGKPYEVIRESFNEGDKFSEYETIIFLNNDQLSAGSGSRSTSSLTGKFDYKNKVVLLSNIIDHSSYGDAGSRNFKHFFNVLHKINYDKQYVTLGLSVKSTVELEHIKQLLVEYYEASSIIQFFRDVEEYRDGDESDDEFGGKFAKVVLVHAPFIENSFKINRDYRHEEAIQIKRRSVIAKVRNFLINTVLSDEKYSLFVDSDIISMPGNLLNYFIKSGKDIVVPRIQKGKDCYDYDQNSWVGEREAPTPEELKKLNENKQIKLQKLKDEVLQSNNDYETLQEIETELDTERQRSSSSDSSSKITTFIEQQQGFVYVPRRTDNSNLLLDLSRKLEINSEKAFHYFYPIDSVGGAILFVKTMIFRQGILFPPLYIVGTSWERIEGYDGIETEGLCYQAKIFGYQCWAAPDVLAQHYDS</sequence>
<accession>A0AAV5QFS5</accession>
<keyword evidence="2" id="KW-0175">Coiled coil</keyword>
<dbReference type="GO" id="GO:0000136">
    <property type="term" value="C:mannan polymerase complex"/>
    <property type="evidence" value="ECO:0007669"/>
    <property type="project" value="TreeGrafter"/>
</dbReference>
<evidence type="ECO:0000313" key="5">
    <source>
        <dbReference type="Proteomes" id="UP001360560"/>
    </source>
</evidence>
<reference evidence="4 5" key="1">
    <citation type="journal article" date="2023" name="Elife">
        <title>Identification of key yeast species and microbe-microbe interactions impacting larval growth of Drosophila in the wild.</title>
        <authorList>
            <person name="Mure A."/>
            <person name="Sugiura Y."/>
            <person name="Maeda R."/>
            <person name="Honda K."/>
            <person name="Sakurai N."/>
            <person name="Takahashi Y."/>
            <person name="Watada M."/>
            <person name="Katoh T."/>
            <person name="Gotoh A."/>
            <person name="Gotoh Y."/>
            <person name="Taniguchi I."/>
            <person name="Nakamura K."/>
            <person name="Hayashi T."/>
            <person name="Katayama T."/>
            <person name="Uemura T."/>
            <person name="Hattori Y."/>
        </authorList>
    </citation>
    <scope>NUCLEOTIDE SEQUENCE [LARGE SCALE GENOMIC DNA]</scope>
    <source>
        <strain evidence="4 5">SC-9</strain>
    </source>
</reference>
<name>A0AAV5QFS5_9ASCO</name>
<keyword evidence="5" id="KW-1185">Reference proteome</keyword>
<dbReference type="Gene3D" id="3.90.550.10">
    <property type="entry name" value="Spore Coat Polysaccharide Biosynthesis Protein SpsA, Chain A"/>
    <property type="match status" value="1"/>
</dbReference>
<evidence type="ECO:0000256" key="1">
    <source>
        <dbReference type="ARBA" id="ARBA00037964"/>
    </source>
</evidence>
<dbReference type="Proteomes" id="UP001360560">
    <property type="component" value="Unassembled WGS sequence"/>
</dbReference>
<dbReference type="GO" id="GO:0000009">
    <property type="term" value="F:alpha-1,6-mannosyltransferase activity"/>
    <property type="evidence" value="ECO:0007669"/>
    <property type="project" value="TreeGrafter"/>
</dbReference>
<organism evidence="4 5">
    <name type="scientific">Saccharomycopsis crataegensis</name>
    <dbReference type="NCBI Taxonomy" id="43959"/>
    <lineage>
        <taxon>Eukaryota</taxon>
        <taxon>Fungi</taxon>
        <taxon>Dikarya</taxon>
        <taxon>Ascomycota</taxon>
        <taxon>Saccharomycotina</taxon>
        <taxon>Saccharomycetes</taxon>
        <taxon>Saccharomycopsidaceae</taxon>
        <taxon>Saccharomycopsis</taxon>
    </lineage>
</organism>
<evidence type="ECO:0000313" key="4">
    <source>
        <dbReference type="EMBL" id="GMM33514.1"/>
    </source>
</evidence>
<feature type="coiled-coil region" evidence="2">
    <location>
        <begin position="353"/>
        <end position="380"/>
    </location>
</feature>